<keyword evidence="1" id="KW-1133">Transmembrane helix</keyword>
<keyword evidence="1" id="KW-0812">Transmembrane</keyword>
<keyword evidence="1" id="KW-0472">Membrane</keyword>
<proteinExistence type="predicted"/>
<accession>A0A5M8PFT6</accession>
<organism evidence="2 3">
    <name type="scientific">Lasallia pustulata</name>
    <dbReference type="NCBI Taxonomy" id="136370"/>
    <lineage>
        <taxon>Eukaryota</taxon>
        <taxon>Fungi</taxon>
        <taxon>Dikarya</taxon>
        <taxon>Ascomycota</taxon>
        <taxon>Pezizomycotina</taxon>
        <taxon>Lecanoromycetes</taxon>
        <taxon>OSLEUM clade</taxon>
        <taxon>Umbilicariomycetidae</taxon>
        <taxon>Umbilicariales</taxon>
        <taxon>Umbilicariaceae</taxon>
        <taxon>Lasallia</taxon>
    </lineage>
</organism>
<dbReference type="Proteomes" id="UP000324767">
    <property type="component" value="Unassembled WGS sequence"/>
</dbReference>
<comment type="caution">
    <text evidence="2">The sequence shown here is derived from an EMBL/GenBank/DDBJ whole genome shotgun (WGS) entry which is preliminary data.</text>
</comment>
<sequence length="103" mass="11678">MGFWDYIRIGIGVKRKPLSNLRHYLAARRRSLALVLSPPYAGSIPFRGTIYTFPFFSLLVSYLSFFDLMIVIATDGTQARKSKYFVLEHMIGTAIRSAGVQLD</sequence>
<name>A0A5M8PFT6_9LECA</name>
<evidence type="ECO:0000313" key="2">
    <source>
        <dbReference type="EMBL" id="KAA6407734.1"/>
    </source>
</evidence>
<protein>
    <submittedName>
        <fullName evidence="2">Uncharacterized protein</fullName>
    </submittedName>
</protein>
<evidence type="ECO:0000256" key="1">
    <source>
        <dbReference type="SAM" id="Phobius"/>
    </source>
</evidence>
<dbReference type="AlphaFoldDB" id="A0A5M8PFT6"/>
<gene>
    <name evidence="2" type="ORF">FRX48_08572</name>
</gene>
<reference evidence="2 3" key="1">
    <citation type="submission" date="2019-09" db="EMBL/GenBank/DDBJ databases">
        <title>The hologenome of the rock-dwelling lichen Lasallia pustulata.</title>
        <authorList>
            <person name="Greshake Tzovaras B."/>
            <person name="Segers F."/>
            <person name="Bicker A."/>
            <person name="Dal Grande F."/>
            <person name="Otte J."/>
            <person name="Hankeln T."/>
            <person name="Schmitt I."/>
            <person name="Ebersberger I."/>
        </authorList>
    </citation>
    <scope>NUCLEOTIDE SEQUENCE [LARGE SCALE GENOMIC DNA]</scope>
    <source>
        <strain evidence="2">A1-1</strain>
    </source>
</reference>
<evidence type="ECO:0000313" key="3">
    <source>
        <dbReference type="Proteomes" id="UP000324767"/>
    </source>
</evidence>
<dbReference type="EMBL" id="VXIT01000016">
    <property type="protein sequence ID" value="KAA6407734.1"/>
    <property type="molecule type" value="Genomic_DNA"/>
</dbReference>
<feature type="transmembrane region" description="Helical" evidence="1">
    <location>
        <begin position="50"/>
        <end position="73"/>
    </location>
</feature>